<dbReference type="InterPro" id="IPR050338">
    <property type="entry name" value="DisA"/>
</dbReference>
<dbReference type="NCBIfam" id="TIGR00159">
    <property type="entry name" value="diadenylate cyclase CdaA"/>
    <property type="match status" value="1"/>
</dbReference>
<dbReference type="GO" id="GO:0004016">
    <property type="term" value="F:adenylate cyclase activity"/>
    <property type="evidence" value="ECO:0007669"/>
    <property type="project" value="UniProtKB-UniRule"/>
</dbReference>
<dbReference type="Proteomes" id="UP000192907">
    <property type="component" value="Unassembled WGS sequence"/>
</dbReference>
<feature type="transmembrane region" description="Helical" evidence="10">
    <location>
        <begin position="12"/>
        <end position="30"/>
    </location>
</feature>
<dbReference type="PANTHER" id="PTHR34185:SF1">
    <property type="entry name" value="DIADENYLATE CYCLASE"/>
    <property type="match status" value="1"/>
</dbReference>
<dbReference type="SUPFAM" id="SSF143597">
    <property type="entry name" value="YojJ-like"/>
    <property type="match status" value="1"/>
</dbReference>
<evidence type="ECO:0000256" key="10">
    <source>
        <dbReference type="HAMAP-Rule" id="MF_01499"/>
    </source>
</evidence>
<keyword evidence="8 10" id="KW-1133">Transmembrane helix</keyword>
<comment type="catalytic activity">
    <reaction evidence="1 10">
        <text>2 ATP = 3',3'-c-di-AMP + 2 diphosphate</text>
        <dbReference type="Rhea" id="RHEA:35655"/>
        <dbReference type="ChEBI" id="CHEBI:30616"/>
        <dbReference type="ChEBI" id="CHEBI:33019"/>
        <dbReference type="ChEBI" id="CHEBI:71500"/>
        <dbReference type="EC" id="2.7.7.85"/>
    </reaction>
</comment>
<dbReference type="PIRSF" id="PIRSF004793">
    <property type="entry name" value="UCP004793"/>
    <property type="match status" value="1"/>
</dbReference>
<reference evidence="13" key="1">
    <citation type="submission" date="2017-04" db="EMBL/GenBank/DDBJ databases">
        <authorList>
            <person name="Varghese N."/>
            <person name="Submissions S."/>
        </authorList>
    </citation>
    <scope>NUCLEOTIDE SEQUENCE [LARGE SCALE GENOMIC DNA]</scope>
    <source>
        <strain evidence="13">RKEM611</strain>
    </source>
</reference>
<evidence type="ECO:0000256" key="5">
    <source>
        <dbReference type="ARBA" id="ARBA00022695"/>
    </source>
</evidence>
<comment type="similarity">
    <text evidence="10">Belongs to the adenylate cyclase family. DacA/CdaA subfamily.</text>
</comment>
<feature type="transmembrane region" description="Helical" evidence="10">
    <location>
        <begin position="68"/>
        <end position="84"/>
    </location>
</feature>
<comment type="caution">
    <text evidence="10">Lacks conserved residue(s) required for the propagation of feature annotation.</text>
</comment>
<dbReference type="GO" id="GO:0106408">
    <property type="term" value="F:diadenylate cyclase activity"/>
    <property type="evidence" value="ECO:0007669"/>
    <property type="project" value="UniProtKB-EC"/>
</dbReference>
<evidence type="ECO:0000313" key="12">
    <source>
        <dbReference type="EMBL" id="SMF69887.1"/>
    </source>
</evidence>
<comment type="function">
    <text evidence="10">Catalyzes the condensation of 2 ATP molecules into cyclic di-AMP (c-di-AMP), a second messenger used to regulate differing processes in different bacteria.</text>
</comment>
<evidence type="ECO:0000256" key="9">
    <source>
        <dbReference type="ARBA" id="ARBA00023136"/>
    </source>
</evidence>
<keyword evidence="5 10" id="KW-0548">Nucleotidyltransferase</keyword>
<dbReference type="GO" id="GO:0006171">
    <property type="term" value="P:cAMP biosynthetic process"/>
    <property type="evidence" value="ECO:0007669"/>
    <property type="project" value="InterPro"/>
</dbReference>
<keyword evidence="3 10" id="KW-0808">Transferase</keyword>
<keyword evidence="4 10" id="KW-0812">Transmembrane</keyword>
<dbReference type="InterPro" id="IPR003390">
    <property type="entry name" value="DNA_integrity_scan_DisA_N"/>
</dbReference>
<dbReference type="AlphaFoldDB" id="A0A1Y6CQQ7"/>
<protein>
    <recommendedName>
        <fullName evidence="10">Diadenylate cyclase</fullName>
        <shortName evidence="10">DAC</shortName>
        <ecNumber evidence="10">2.7.7.85</ecNumber>
    </recommendedName>
    <alternativeName>
        <fullName evidence="10">Cyclic-di-AMP synthase</fullName>
        <shortName evidence="10">c-di-AMP synthase</shortName>
    </alternativeName>
</protein>
<evidence type="ECO:0000313" key="13">
    <source>
        <dbReference type="Proteomes" id="UP000192907"/>
    </source>
</evidence>
<dbReference type="Pfam" id="PF02457">
    <property type="entry name" value="DAC"/>
    <property type="match status" value="1"/>
</dbReference>
<sequence length="285" mass="31607">MAELFQKLGPWAIVDILIIAAIIYRLLLLIRGTRAMQMVLGILVLAGLTFLVSQIYPLTTLKWVMDKFYSSIIIIIVILFQEDIRRVLSRMGKKTVFQSGEAVSSRQILDEITRAASSLTSKKIGALIVIERNIILSRYVDVGILVDSRISKELLVAIFHPTSPVHDGAVIIQQGRIAAAGCFLPLTRDERVDPDLGTRHRAAIGMSQETDALVVVVSEETQAISLVVDGNVSRNLGPKELRKVLRNLLSPDRDVSEKKKSSGKNWNQVIERMKIFRSGGGGEHE</sequence>
<dbReference type="GO" id="GO:0005524">
    <property type="term" value="F:ATP binding"/>
    <property type="evidence" value="ECO:0007669"/>
    <property type="project" value="UniProtKB-UniRule"/>
</dbReference>
<dbReference type="PROSITE" id="PS51794">
    <property type="entry name" value="DAC"/>
    <property type="match status" value="1"/>
</dbReference>
<evidence type="ECO:0000256" key="1">
    <source>
        <dbReference type="ARBA" id="ARBA00000877"/>
    </source>
</evidence>
<name>A0A1Y6CQQ7_9BACT</name>
<evidence type="ECO:0000256" key="3">
    <source>
        <dbReference type="ARBA" id="ARBA00022679"/>
    </source>
</evidence>
<evidence type="ECO:0000256" key="2">
    <source>
        <dbReference type="ARBA" id="ARBA00022475"/>
    </source>
</evidence>
<dbReference type="EMBL" id="FWZT01000025">
    <property type="protein sequence ID" value="SMF69887.1"/>
    <property type="molecule type" value="Genomic_DNA"/>
</dbReference>
<dbReference type="PANTHER" id="PTHR34185">
    <property type="entry name" value="DIADENYLATE CYCLASE"/>
    <property type="match status" value="1"/>
</dbReference>
<accession>A0A1Y6CQQ7</accession>
<dbReference type="Gene3D" id="3.40.1700.10">
    <property type="entry name" value="DNA integrity scanning protein, DisA, N-terminal domain"/>
    <property type="match status" value="1"/>
</dbReference>
<dbReference type="FunFam" id="3.40.1700.10:FF:000002">
    <property type="entry name" value="Diadenylate cyclase"/>
    <property type="match status" value="1"/>
</dbReference>
<dbReference type="InterPro" id="IPR034701">
    <property type="entry name" value="CdaA"/>
</dbReference>
<keyword evidence="6 10" id="KW-0547">Nucleotide-binding</keyword>
<feature type="domain" description="DAC" evidence="11">
    <location>
        <begin position="81"/>
        <end position="238"/>
    </location>
</feature>
<keyword evidence="2 10" id="KW-1003">Cell membrane</keyword>
<comment type="subunit">
    <text evidence="10">Probably a homodimer.</text>
</comment>
<dbReference type="InterPro" id="IPR045585">
    <property type="entry name" value="CdaA_N"/>
</dbReference>
<dbReference type="Pfam" id="PF19293">
    <property type="entry name" value="CdaA_N"/>
    <property type="match status" value="1"/>
</dbReference>
<keyword evidence="9 10" id="KW-0472">Membrane</keyword>
<dbReference type="HAMAP" id="MF_01499">
    <property type="entry name" value="DacA"/>
    <property type="match status" value="1"/>
</dbReference>
<proteinExistence type="inferred from homology"/>
<organism evidence="12 13">
    <name type="scientific">Pseudobacteriovorax antillogorgiicola</name>
    <dbReference type="NCBI Taxonomy" id="1513793"/>
    <lineage>
        <taxon>Bacteria</taxon>
        <taxon>Pseudomonadati</taxon>
        <taxon>Bdellovibrionota</taxon>
        <taxon>Oligoflexia</taxon>
        <taxon>Oligoflexales</taxon>
        <taxon>Pseudobacteriovoracaceae</taxon>
        <taxon>Pseudobacteriovorax</taxon>
    </lineage>
</organism>
<feature type="transmembrane region" description="Helical" evidence="10">
    <location>
        <begin position="37"/>
        <end position="56"/>
    </location>
</feature>
<dbReference type="InterPro" id="IPR036888">
    <property type="entry name" value="DNA_integrity_DisA_N_sf"/>
</dbReference>
<dbReference type="InterPro" id="IPR014046">
    <property type="entry name" value="C-di-AMP_synthase"/>
</dbReference>
<evidence type="ECO:0000256" key="8">
    <source>
        <dbReference type="ARBA" id="ARBA00022989"/>
    </source>
</evidence>
<dbReference type="RefSeq" id="WP_132324075.1">
    <property type="nucleotide sequence ID" value="NZ_FWZT01000025.1"/>
</dbReference>
<evidence type="ECO:0000256" key="7">
    <source>
        <dbReference type="ARBA" id="ARBA00022840"/>
    </source>
</evidence>
<evidence type="ECO:0000259" key="11">
    <source>
        <dbReference type="PROSITE" id="PS51794"/>
    </source>
</evidence>
<keyword evidence="7 10" id="KW-0067">ATP-binding</keyword>
<gene>
    <name evidence="10" type="primary">dacA</name>
    <name evidence="12" type="ORF">SAMN06296036_12562</name>
</gene>
<dbReference type="EC" id="2.7.7.85" evidence="10"/>
<keyword evidence="13" id="KW-1185">Reference proteome</keyword>
<evidence type="ECO:0000256" key="4">
    <source>
        <dbReference type="ARBA" id="ARBA00022692"/>
    </source>
</evidence>
<dbReference type="OrthoDB" id="5290386at2"/>
<dbReference type="STRING" id="1513793.SAMN06296036_12562"/>
<evidence type="ECO:0000256" key="6">
    <source>
        <dbReference type="ARBA" id="ARBA00022741"/>
    </source>
</evidence>